<gene>
    <name evidence="4" type="ORF">FD15_GL000525</name>
</gene>
<dbReference type="Proteomes" id="UP000050961">
    <property type="component" value="Unassembled WGS sequence"/>
</dbReference>
<sequence>MRRIILAEILVAAVIWLAFFHVTAAAATTTYHADYTIRQPISNKKAELDVYFNKPATVSIEENEHYRVTISIVTNHDLGSFPFQILRINGLLPKVEKKTLGQQDYYTFSFITQDIHQKIYGVLRADIDSSNYHYQGGFNLDLDARKIPTLAQISERKSLAPNANPSKKSTEESELVHSSSIETQQTAPDKQKTGENAKSSGQAQKSSSENTDNKAAVKEKANKENKKTNETGKILLAIGIVIALGIGGWGLLSNYRS</sequence>
<name>A0A023CX91_9LACO</name>
<protein>
    <recommendedName>
        <fullName evidence="6">NEAT domain-containing protein</fullName>
    </recommendedName>
</protein>
<dbReference type="EMBL" id="AYZF01000008">
    <property type="protein sequence ID" value="KRN06962.1"/>
    <property type="molecule type" value="Genomic_DNA"/>
</dbReference>
<feature type="transmembrane region" description="Helical" evidence="2">
    <location>
        <begin position="234"/>
        <end position="252"/>
    </location>
</feature>
<keyword evidence="2" id="KW-1133">Transmembrane helix</keyword>
<dbReference type="OrthoDB" id="2329522at2"/>
<dbReference type="SUPFAM" id="SSF158911">
    <property type="entry name" value="NEAT domain-like"/>
    <property type="match status" value="1"/>
</dbReference>
<keyword evidence="3" id="KW-0732">Signal</keyword>
<evidence type="ECO:0008006" key="6">
    <source>
        <dbReference type="Google" id="ProtNLM"/>
    </source>
</evidence>
<dbReference type="AlphaFoldDB" id="A0A023CX91"/>
<reference evidence="4 5" key="1">
    <citation type="journal article" date="2015" name="Genome Announc.">
        <title>Expanding the biotechnology potential of lactobacilli through comparative genomics of 213 strains and associated genera.</title>
        <authorList>
            <person name="Sun Z."/>
            <person name="Harris H.M."/>
            <person name="McCann A."/>
            <person name="Guo C."/>
            <person name="Argimon S."/>
            <person name="Zhang W."/>
            <person name="Yang X."/>
            <person name="Jeffery I.B."/>
            <person name="Cooney J.C."/>
            <person name="Kagawa T.F."/>
            <person name="Liu W."/>
            <person name="Song Y."/>
            <person name="Salvetti E."/>
            <person name="Wrobel A."/>
            <person name="Rasinkangas P."/>
            <person name="Parkhill J."/>
            <person name="Rea M.C."/>
            <person name="O'Sullivan O."/>
            <person name="Ritari J."/>
            <person name="Douillard F.P."/>
            <person name="Paul Ross R."/>
            <person name="Yang R."/>
            <person name="Briner A.E."/>
            <person name="Felis G.E."/>
            <person name="de Vos W.M."/>
            <person name="Barrangou R."/>
            <person name="Klaenhammer T.R."/>
            <person name="Caufield P.W."/>
            <person name="Cui Y."/>
            <person name="Zhang H."/>
            <person name="O'Toole P.W."/>
        </authorList>
    </citation>
    <scope>NUCLEOTIDE SEQUENCE [LARGE SCALE GENOMIC DNA]</scope>
    <source>
        <strain evidence="4 5">DSM 21376</strain>
    </source>
</reference>
<proteinExistence type="predicted"/>
<evidence type="ECO:0000256" key="2">
    <source>
        <dbReference type="SAM" id="Phobius"/>
    </source>
</evidence>
<dbReference type="InterPro" id="IPR037250">
    <property type="entry name" value="NEAT_dom_sf"/>
</dbReference>
<accession>A0A023CX91</accession>
<feature type="region of interest" description="Disordered" evidence="1">
    <location>
        <begin position="153"/>
        <end position="228"/>
    </location>
</feature>
<keyword evidence="2" id="KW-0812">Transmembrane</keyword>
<evidence type="ECO:0000313" key="4">
    <source>
        <dbReference type="EMBL" id="KRN06962.1"/>
    </source>
</evidence>
<feature type="compositionally biased region" description="Low complexity" evidence="1">
    <location>
        <begin position="197"/>
        <end position="208"/>
    </location>
</feature>
<keyword evidence="2" id="KW-0472">Membrane</keyword>
<evidence type="ECO:0000256" key="1">
    <source>
        <dbReference type="SAM" id="MobiDB-lite"/>
    </source>
</evidence>
<feature type="compositionally biased region" description="Polar residues" evidence="1">
    <location>
        <begin position="176"/>
        <end position="188"/>
    </location>
</feature>
<evidence type="ECO:0000313" key="5">
    <source>
        <dbReference type="Proteomes" id="UP000050961"/>
    </source>
</evidence>
<comment type="caution">
    <text evidence="4">The sequence shown here is derived from an EMBL/GenBank/DDBJ whole genome shotgun (WGS) entry which is preliminary data.</text>
</comment>
<feature type="compositionally biased region" description="Basic and acidic residues" evidence="1">
    <location>
        <begin position="211"/>
        <end position="228"/>
    </location>
</feature>
<evidence type="ECO:0000256" key="3">
    <source>
        <dbReference type="SAM" id="SignalP"/>
    </source>
</evidence>
<feature type="chain" id="PRO_5009738601" description="NEAT domain-containing protein" evidence="3">
    <location>
        <begin position="27"/>
        <end position="257"/>
    </location>
</feature>
<dbReference type="STRING" id="1423806.FD15_GL000525"/>
<dbReference type="PATRIC" id="fig|1423806.3.peg.533"/>
<organism evidence="4 5">
    <name type="scientific">Liquorilactobacillus sucicola DSM 21376 = JCM 15457</name>
    <dbReference type="NCBI Taxonomy" id="1423806"/>
    <lineage>
        <taxon>Bacteria</taxon>
        <taxon>Bacillati</taxon>
        <taxon>Bacillota</taxon>
        <taxon>Bacilli</taxon>
        <taxon>Lactobacillales</taxon>
        <taxon>Lactobacillaceae</taxon>
        <taxon>Liquorilactobacillus</taxon>
    </lineage>
</organism>
<keyword evidence="5" id="KW-1185">Reference proteome</keyword>
<dbReference type="eggNOG" id="COG5386">
    <property type="taxonomic scope" value="Bacteria"/>
</dbReference>
<dbReference type="Gene3D" id="2.60.40.1850">
    <property type="match status" value="1"/>
</dbReference>
<feature type="signal peptide" evidence="3">
    <location>
        <begin position="1"/>
        <end position="26"/>
    </location>
</feature>
<dbReference type="RefSeq" id="WP_034988484.1">
    <property type="nucleotide sequence ID" value="NZ_AYZF01000008.1"/>
</dbReference>